<name>E7C321_9GAMM</name>
<sequence length="312" mass="35967">MQQVTKNLLMVKPAFFSSNPDTISSNEFQHQIESRFSKNDIQISALSEFLQMATVLKSKNINIHIYDDIEEHRNPDAIFPNNWVTFHECGTALLYPMMSSKRRTERRLDIIKSLSSNGYFVRNIVDMSHLEKEGHYLEGTGSMVLDRVNRRAYACLSSRTSRKALSSFSKKMDYEIIEFTSSTDVPIYHTNVMMSLGEETALVCFDVIKEKKVSKNLKLRLEESGRVLINVSVDQMNNFLGNALEVKNEWNEKFLLMSETAKKSLTFQQKKLISERLDILSFPIPTIEKYGGGSVRCMLAEIFLEREHQHDI</sequence>
<dbReference type="NCBIfam" id="NF046062">
    <property type="entry name" value="citrull_CtlX"/>
    <property type="match status" value="1"/>
</dbReference>
<proteinExistence type="predicted"/>
<protein>
    <submittedName>
        <fullName evidence="1">Uncharacterized protein conserved in bacteria containing a pentein-type domain</fullName>
    </submittedName>
</protein>
<dbReference type="PANTHER" id="PTHR43224:SF1">
    <property type="entry name" value="AMIDINOTRANSFERASE"/>
    <property type="match status" value="1"/>
</dbReference>
<reference evidence="1" key="1">
    <citation type="submission" date="2010-01" db="EMBL/GenBank/DDBJ databases">
        <title>Genome fragments of uncultured bacteria from the North Pacific subtropical Gyre.</title>
        <authorList>
            <person name="Pham V.D."/>
            <person name="Delong E.F."/>
        </authorList>
    </citation>
    <scope>NUCLEOTIDE SEQUENCE</scope>
</reference>
<dbReference type="Pfam" id="PF19420">
    <property type="entry name" value="DDAH_eukar"/>
    <property type="match status" value="1"/>
</dbReference>
<dbReference type="PANTHER" id="PTHR43224">
    <property type="entry name" value="AMIDINOTRANSFERASE"/>
    <property type="match status" value="1"/>
</dbReference>
<dbReference type="Gene3D" id="3.75.10.10">
    <property type="entry name" value="L-arginine/glycine Amidinotransferase, Chain A"/>
    <property type="match status" value="1"/>
</dbReference>
<dbReference type="EMBL" id="GU567967">
    <property type="protein sequence ID" value="ADI21845.1"/>
    <property type="molecule type" value="Genomic_DNA"/>
</dbReference>
<dbReference type="PIRSF" id="PIRSF028188">
    <property type="entry name" value="Amdntrnsf_FN0238"/>
    <property type="match status" value="1"/>
</dbReference>
<dbReference type="AlphaFoldDB" id="E7C321"/>
<dbReference type="InterPro" id="IPR014541">
    <property type="entry name" value="Amdntrnsf_FN0238"/>
</dbReference>
<organism evidence="1">
    <name type="scientific">uncultured gamma proteobacterium HF0130_25M15</name>
    <dbReference type="NCBI Taxonomy" id="723568"/>
    <lineage>
        <taxon>Bacteria</taxon>
        <taxon>Pseudomonadati</taxon>
        <taxon>Pseudomonadota</taxon>
        <taxon>Gammaproteobacteria</taxon>
        <taxon>environmental samples</taxon>
    </lineage>
</organism>
<accession>E7C321</accession>
<evidence type="ECO:0000313" key="1">
    <source>
        <dbReference type="EMBL" id="ADI21845.1"/>
    </source>
</evidence>
<dbReference type="SUPFAM" id="SSF55909">
    <property type="entry name" value="Pentein"/>
    <property type="match status" value="1"/>
</dbReference>